<dbReference type="InterPro" id="IPR006680">
    <property type="entry name" value="Amidohydro-rel"/>
</dbReference>
<dbReference type="RefSeq" id="WP_189415896.1">
    <property type="nucleotide sequence ID" value="NZ_BMYZ01000001.1"/>
</dbReference>
<dbReference type="SUPFAM" id="SSF51556">
    <property type="entry name" value="Metallo-dependent hydrolases"/>
    <property type="match status" value="1"/>
</dbReference>
<dbReference type="SUPFAM" id="SSF51338">
    <property type="entry name" value="Composite domain of metallo-dependent hydrolases"/>
    <property type="match status" value="2"/>
</dbReference>
<evidence type="ECO:0000313" key="3">
    <source>
        <dbReference type="EMBL" id="GGY64562.1"/>
    </source>
</evidence>
<feature type="chain" id="PRO_5045394476" evidence="1">
    <location>
        <begin position="23"/>
        <end position="499"/>
    </location>
</feature>
<feature type="domain" description="Amidohydrolase-related" evidence="2">
    <location>
        <begin position="78"/>
        <end position="261"/>
    </location>
</feature>
<name>A0ABQ3AQD7_9GAMM</name>
<dbReference type="Gene3D" id="2.30.40.10">
    <property type="entry name" value="Urease, subunit C, domain 1"/>
    <property type="match status" value="2"/>
</dbReference>
<accession>A0ABQ3AQD7</accession>
<keyword evidence="1" id="KW-0732">Signal</keyword>
<feature type="signal peptide" evidence="1">
    <location>
        <begin position="1"/>
        <end position="22"/>
    </location>
</feature>
<protein>
    <submittedName>
        <fullName evidence="3">Integrase</fullName>
    </submittedName>
</protein>
<comment type="caution">
    <text evidence="3">The sequence shown here is derived from an EMBL/GenBank/DDBJ whole genome shotgun (WGS) entry which is preliminary data.</text>
</comment>
<reference evidence="4" key="1">
    <citation type="journal article" date="2019" name="Int. J. Syst. Evol. Microbiol.">
        <title>The Global Catalogue of Microorganisms (GCM) 10K type strain sequencing project: providing services to taxonomists for standard genome sequencing and annotation.</title>
        <authorList>
            <consortium name="The Broad Institute Genomics Platform"/>
            <consortium name="The Broad Institute Genome Sequencing Center for Infectious Disease"/>
            <person name="Wu L."/>
            <person name="Ma J."/>
        </authorList>
    </citation>
    <scope>NUCLEOTIDE SEQUENCE [LARGE SCALE GENOMIC DNA]</scope>
    <source>
        <strain evidence="4">KCTC 32239</strain>
    </source>
</reference>
<gene>
    <name evidence="3" type="ORF">GCM10011613_05420</name>
</gene>
<evidence type="ECO:0000259" key="2">
    <source>
        <dbReference type="Pfam" id="PF01979"/>
    </source>
</evidence>
<dbReference type="Gene3D" id="3.20.20.140">
    <property type="entry name" value="Metal-dependent hydrolases"/>
    <property type="match status" value="2"/>
</dbReference>
<dbReference type="PANTHER" id="PTHR43135:SF3">
    <property type="entry name" value="ALPHA-D-RIBOSE 1-METHYLPHOSPHONATE 5-TRIPHOSPHATE DIPHOSPHATASE"/>
    <property type="match status" value="1"/>
</dbReference>
<sequence length="499" mass="55835">MKFKHLLIPFSFIVMAAAGAKADEPAKGSLLIRNVHIVTADAKASKQRLNLLIEQDRIRAIGTQEFKAEQVIEGEGQYLIPGLIDSHVHLRDVPGLMVPENERATSKLYQEAAAQIPKSYLYAGFTTLLDLINDKQFIDQWNSQQLAPQAYFCSPVFVPQGYPAALLPKEVQDAPVVSRHYLHDKHSHNEATLVDADEHTPLKLVAAAKSEGARCIKAFYEKGFGAQRNLPVPSEAIVRELVTAAHNQNLPVFLHGNSQWSYEFALKTGVDMLVHGMWNGDANTNKELPQIAHRLVKAGIAIQPTVQVIYGEQELFNPTFFQQPYLKHVMPTALLNWYQSDDGQWMNREIGAHVKDATTQIPEQEYKKVKDVYAPLLERTKLLTQLIHTQQKTLLVFGTDTPSGPIYTQFPGFNGRKEMDRWIDMGIPLVDLFKAMTIGNAQRIGLENEIGSVAKNKVANLLLLGKNPLEDVTAYDSIKYVILKGKAIKREDLSALKSK</sequence>
<organism evidence="3 4">
    <name type="scientific">Cellvibrio zantedeschiae</name>
    <dbReference type="NCBI Taxonomy" id="1237077"/>
    <lineage>
        <taxon>Bacteria</taxon>
        <taxon>Pseudomonadati</taxon>
        <taxon>Pseudomonadota</taxon>
        <taxon>Gammaproteobacteria</taxon>
        <taxon>Cellvibrionales</taxon>
        <taxon>Cellvibrionaceae</taxon>
        <taxon>Cellvibrio</taxon>
    </lineage>
</organism>
<dbReference type="Proteomes" id="UP000619761">
    <property type="component" value="Unassembled WGS sequence"/>
</dbReference>
<proteinExistence type="predicted"/>
<dbReference type="InterPro" id="IPR032466">
    <property type="entry name" value="Metal_Hydrolase"/>
</dbReference>
<keyword evidence="4" id="KW-1185">Reference proteome</keyword>
<dbReference type="InterPro" id="IPR051781">
    <property type="entry name" value="Metallo-dep_Hydrolase"/>
</dbReference>
<dbReference type="InterPro" id="IPR011059">
    <property type="entry name" value="Metal-dep_hydrolase_composite"/>
</dbReference>
<dbReference type="PANTHER" id="PTHR43135">
    <property type="entry name" value="ALPHA-D-RIBOSE 1-METHYLPHOSPHONATE 5-TRIPHOSPHATE DIPHOSPHATASE"/>
    <property type="match status" value="1"/>
</dbReference>
<dbReference type="EMBL" id="BMYZ01000001">
    <property type="protein sequence ID" value="GGY64562.1"/>
    <property type="molecule type" value="Genomic_DNA"/>
</dbReference>
<evidence type="ECO:0000313" key="4">
    <source>
        <dbReference type="Proteomes" id="UP000619761"/>
    </source>
</evidence>
<evidence type="ECO:0000256" key="1">
    <source>
        <dbReference type="SAM" id="SignalP"/>
    </source>
</evidence>
<feature type="domain" description="Amidohydrolase-related" evidence="2">
    <location>
        <begin position="419"/>
        <end position="487"/>
    </location>
</feature>
<dbReference type="Pfam" id="PF01979">
    <property type="entry name" value="Amidohydro_1"/>
    <property type="match status" value="2"/>
</dbReference>